<reference evidence="1" key="2">
    <citation type="submission" date="2022-01" db="EMBL/GenBank/DDBJ databases">
        <authorList>
            <person name="Yamashiro T."/>
            <person name="Shiraishi A."/>
            <person name="Satake H."/>
            <person name="Nakayama K."/>
        </authorList>
    </citation>
    <scope>NUCLEOTIDE SEQUENCE</scope>
</reference>
<organism evidence="1 2">
    <name type="scientific">Tanacetum coccineum</name>
    <dbReference type="NCBI Taxonomy" id="301880"/>
    <lineage>
        <taxon>Eukaryota</taxon>
        <taxon>Viridiplantae</taxon>
        <taxon>Streptophyta</taxon>
        <taxon>Embryophyta</taxon>
        <taxon>Tracheophyta</taxon>
        <taxon>Spermatophyta</taxon>
        <taxon>Magnoliopsida</taxon>
        <taxon>eudicotyledons</taxon>
        <taxon>Gunneridae</taxon>
        <taxon>Pentapetalae</taxon>
        <taxon>asterids</taxon>
        <taxon>campanulids</taxon>
        <taxon>Asterales</taxon>
        <taxon>Asteraceae</taxon>
        <taxon>Asteroideae</taxon>
        <taxon>Anthemideae</taxon>
        <taxon>Anthemidinae</taxon>
        <taxon>Tanacetum</taxon>
    </lineage>
</organism>
<name>A0ABQ4XHA7_9ASTR</name>
<gene>
    <name evidence="1" type="ORF">Tco_0679201</name>
</gene>
<reference evidence="1" key="1">
    <citation type="journal article" date="2022" name="Int. J. Mol. Sci.">
        <title>Draft Genome of Tanacetum Coccineum: Genomic Comparison of Closely Related Tanacetum-Family Plants.</title>
        <authorList>
            <person name="Yamashiro T."/>
            <person name="Shiraishi A."/>
            <person name="Nakayama K."/>
            <person name="Satake H."/>
        </authorList>
    </citation>
    <scope>NUCLEOTIDE SEQUENCE</scope>
</reference>
<protein>
    <submittedName>
        <fullName evidence="1">Uncharacterized protein</fullName>
    </submittedName>
</protein>
<comment type="caution">
    <text evidence="1">The sequence shown here is derived from an EMBL/GenBank/DDBJ whole genome shotgun (WGS) entry which is preliminary data.</text>
</comment>
<proteinExistence type="predicted"/>
<dbReference type="EMBL" id="BQNB010009518">
    <property type="protein sequence ID" value="GJS64637.1"/>
    <property type="molecule type" value="Genomic_DNA"/>
</dbReference>
<sequence>MVPRKILTRSGPISLNTAKQSYLNVVCCYCSRQVNTARPKGGRLTSSPNNPTSDIEDTFSSNFPNYIPASPDYVPASPGKTYSTSSNNSFGVVPKVSPTLSLFHYDPFMKVRHAYYAKESPIPPPTIVPPSTMLSPMFNP</sequence>
<accession>A0ABQ4XHA7</accession>
<evidence type="ECO:0000313" key="2">
    <source>
        <dbReference type="Proteomes" id="UP001151760"/>
    </source>
</evidence>
<evidence type="ECO:0000313" key="1">
    <source>
        <dbReference type="EMBL" id="GJS64637.1"/>
    </source>
</evidence>
<keyword evidence="2" id="KW-1185">Reference proteome</keyword>
<dbReference type="Proteomes" id="UP001151760">
    <property type="component" value="Unassembled WGS sequence"/>
</dbReference>